<evidence type="ECO:0000256" key="3">
    <source>
        <dbReference type="ARBA" id="ARBA00022982"/>
    </source>
</evidence>
<comment type="subcellular location">
    <subcellularLocation>
        <location evidence="5">Periplasm</location>
    </subcellularLocation>
</comment>
<name>A0A4R5TRI3_9GAMM</name>
<dbReference type="InterPro" id="IPR014068">
    <property type="entry name" value="Azurin"/>
</dbReference>
<dbReference type="PANTHER" id="PTHR38439">
    <property type="entry name" value="AURACYANIN-B"/>
    <property type="match status" value="1"/>
</dbReference>
<dbReference type="EMBL" id="SMTF01000021">
    <property type="protein sequence ID" value="TDK19974.1"/>
    <property type="molecule type" value="Genomic_DNA"/>
</dbReference>
<dbReference type="PANTHER" id="PTHR38439:SF2">
    <property type="entry name" value="OUTER MEMBRANE PROTEIN H.8"/>
    <property type="match status" value="1"/>
</dbReference>
<proteinExistence type="predicted"/>
<keyword evidence="5" id="KW-0574">Periplasm</keyword>
<dbReference type="NCBIfam" id="TIGR02695">
    <property type="entry name" value="azurin"/>
    <property type="match status" value="1"/>
</dbReference>
<comment type="function">
    <text evidence="5">Transfers electrons from cytochrome c551 to cytochrome oxidase.</text>
</comment>
<dbReference type="SUPFAM" id="SSF49503">
    <property type="entry name" value="Cupredoxins"/>
    <property type="match status" value="1"/>
</dbReference>
<organism evidence="7 8">
    <name type="scientific">Luteimonas aestuarii</name>
    <dbReference type="NCBI Taxonomy" id="453837"/>
    <lineage>
        <taxon>Bacteria</taxon>
        <taxon>Pseudomonadati</taxon>
        <taxon>Pseudomonadota</taxon>
        <taxon>Gammaproteobacteria</taxon>
        <taxon>Lysobacterales</taxon>
        <taxon>Lysobacteraceae</taxon>
        <taxon>Luteimonas</taxon>
    </lineage>
</organism>
<reference evidence="7 8" key="1">
    <citation type="submission" date="2019-03" db="EMBL/GenBank/DDBJ databases">
        <title>Luteimonas zhaokaii sp.nov., isolated from the rectal contents of Plateau pika in Yushu, Qinghai Province, China.</title>
        <authorList>
            <person name="Zhang G."/>
        </authorList>
    </citation>
    <scope>NUCLEOTIDE SEQUENCE [LARGE SCALE GENOMIC DNA]</scope>
    <source>
        <strain evidence="7 8">B9</strain>
    </source>
</reference>
<dbReference type="Gene3D" id="2.60.40.420">
    <property type="entry name" value="Cupredoxins - blue copper proteins"/>
    <property type="match status" value="1"/>
</dbReference>
<evidence type="ECO:0000256" key="2">
    <source>
        <dbReference type="ARBA" id="ARBA00022723"/>
    </source>
</evidence>
<evidence type="ECO:0000313" key="7">
    <source>
        <dbReference type="EMBL" id="TDK19974.1"/>
    </source>
</evidence>
<dbReference type="InterPro" id="IPR028871">
    <property type="entry name" value="BlueCu_1_BS"/>
</dbReference>
<dbReference type="GO" id="GO:0005507">
    <property type="term" value="F:copper ion binding"/>
    <property type="evidence" value="ECO:0007669"/>
    <property type="project" value="UniProtKB-UniRule"/>
</dbReference>
<evidence type="ECO:0000256" key="4">
    <source>
        <dbReference type="ARBA" id="ARBA00023008"/>
    </source>
</evidence>
<keyword evidence="1 5" id="KW-0813">Transport</keyword>
<dbReference type="InterPro" id="IPR050845">
    <property type="entry name" value="Cu-binding_ET"/>
</dbReference>
<keyword evidence="4 5" id="KW-0186">Copper</keyword>
<evidence type="ECO:0000259" key="6">
    <source>
        <dbReference type="Pfam" id="PF00127"/>
    </source>
</evidence>
<dbReference type="AlphaFoldDB" id="A0A4R5TRI3"/>
<dbReference type="Pfam" id="PF00127">
    <property type="entry name" value="Copper-bind"/>
    <property type="match status" value="1"/>
</dbReference>
<evidence type="ECO:0000256" key="1">
    <source>
        <dbReference type="ARBA" id="ARBA00022448"/>
    </source>
</evidence>
<dbReference type="Proteomes" id="UP000294796">
    <property type="component" value="Unassembled WGS sequence"/>
</dbReference>
<keyword evidence="8" id="KW-1185">Reference proteome</keyword>
<evidence type="ECO:0000256" key="5">
    <source>
        <dbReference type="RuleBase" id="RU363017"/>
    </source>
</evidence>
<protein>
    <recommendedName>
        <fullName evidence="5">Azurin</fullName>
    </recommendedName>
</protein>
<keyword evidence="2 5" id="KW-0479">Metal-binding</keyword>
<dbReference type="OrthoDB" id="9814063at2"/>
<comment type="caution">
    <text evidence="7">The sequence shown here is derived from an EMBL/GenBank/DDBJ whole genome shotgun (WGS) entry which is preliminary data.</text>
</comment>
<dbReference type="InterPro" id="IPR000923">
    <property type="entry name" value="BlueCu_1"/>
</dbReference>
<gene>
    <name evidence="7" type="primary">azu</name>
    <name evidence="7" type="ORF">E2F46_16415</name>
</gene>
<dbReference type="InterPro" id="IPR008972">
    <property type="entry name" value="Cupredoxin"/>
</dbReference>
<sequence>MDADSRAADVAGCATILTSNDAMQFDADAIVIPASCASFTIHLTHVGTLPIGAMGHNVVIARAADMPAIVADGMAATPRHIKPGDTRVIAHTDMIGGGGSTSVTFDVALVREGGPYRFFCSFPGHLARMQGSLQVQ</sequence>
<evidence type="ECO:0000313" key="8">
    <source>
        <dbReference type="Proteomes" id="UP000294796"/>
    </source>
</evidence>
<dbReference type="CDD" id="cd13922">
    <property type="entry name" value="Azurin"/>
    <property type="match status" value="1"/>
</dbReference>
<dbReference type="PROSITE" id="PS00196">
    <property type="entry name" value="COPPER_BLUE"/>
    <property type="match status" value="1"/>
</dbReference>
<accession>A0A4R5TRI3</accession>
<dbReference type="GO" id="GO:0042597">
    <property type="term" value="C:periplasmic space"/>
    <property type="evidence" value="ECO:0007669"/>
    <property type="project" value="UniProtKB-SubCell"/>
</dbReference>
<dbReference type="GO" id="GO:0009055">
    <property type="term" value="F:electron transfer activity"/>
    <property type="evidence" value="ECO:0007669"/>
    <property type="project" value="InterPro"/>
</dbReference>
<keyword evidence="3 5" id="KW-0249">Electron transport</keyword>
<feature type="domain" description="Blue (type 1) copper" evidence="6">
    <location>
        <begin position="14"/>
        <end position="136"/>
    </location>
</feature>